<protein>
    <submittedName>
        <fullName evidence="1">Uncharacterized protein</fullName>
    </submittedName>
</protein>
<evidence type="ECO:0000313" key="2">
    <source>
        <dbReference type="Proteomes" id="UP001367030"/>
    </source>
</evidence>
<sequence length="189" mass="20615">MAAAITKKRLYRPMRQDEYVEVLKTHGRRVANRVALAHLPKSHRTLQDFYLCYAPETGLSENEMCWTGLINKFDPTGWFSQYAPGKPRELHPAPEGMAESEGASVGAMSVIPKAEPEPIAEPNDTEASRALDAEIDALFDKFINASTASDLSADILAASTRLLGTKLFAADTTQQDIAGWIADGIKGHA</sequence>
<dbReference type="Proteomes" id="UP001367030">
    <property type="component" value="Unassembled WGS sequence"/>
</dbReference>
<accession>A0ABU8X972</accession>
<keyword evidence="2" id="KW-1185">Reference proteome</keyword>
<proteinExistence type="predicted"/>
<reference evidence="1 2" key="1">
    <citation type="submission" date="2024-03" db="EMBL/GenBank/DDBJ databases">
        <title>Novel species of the genus Variovorax.</title>
        <authorList>
            <person name="Liu Q."/>
            <person name="Xin Y.-H."/>
        </authorList>
    </citation>
    <scope>NUCLEOTIDE SEQUENCE [LARGE SCALE GENOMIC DNA]</scope>
    <source>
        <strain evidence="1 2">KACC 18901</strain>
    </source>
</reference>
<comment type="caution">
    <text evidence="1">The sequence shown here is derived from an EMBL/GenBank/DDBJ whole genome shotgun (WGS) entry which is preliminary data.</text>
</comment>
<dbReference type="RefSeq" id="WP_340336442.1">
    <property type="nucleotide sequence ID" value="NZ_JBBKZS010000007.1"/>
</dbReference>
<evidence type="ECO:0000313" key="1">
    <source>
        <dbReference type="EMBL" id="MEJ8856362.1"/>
    </source>
</evidence>
<gene>
    <name evidence="1" type="ORF">WKW79_17410</name>
</gene>
<name>A0ABU8X972_9BURK</name>
<organism evidence="1 2">
    <name type="scientific">Variovorax robiniae</name>
    <dbReference type="NCBI Taxonomy" id="1836199"/>
    <lineage>
        <taxon>Bacteria</taxon>
        <taxon>Pseudomonadati</taxon>
        <taxon>Pseudomonadota</taxon>
        <taxon>Betaproteobacteria</taxon>
        <taxon>Burkholderiales</taxon>
        <taxon>Comamonadaceae</taxon>
        <taxon>Variovorax</taxon>
    </lineage>
</organism>
<dbReference type="EMBL" id="JBBKZS010000007">
    <property type="protein sequence ID" value="MEJ8856362.1"/>
    <property type="molecule type" value="Genomic_DNA"/>
</dbReference>